<evidence type="ECO:0000256" key="4">
    <source>
        <dbReference type="ARBA" id="ARBA00022448"/>
    </source>
</evidence>
<keyword evidence="4" id="KW-0813">Transport</keyword>
<dbReference type="AlphaFoldDB" id="A0A1W0XBR2"/>
<keyword evidence="10" id="KW-0249">Electron transport</keyword>
<dbReference type="OrthoDB" id="10260134at2759"/>
<evidence type="ECO:0000256" key="17">
    <source>
        <dbReference type="SAM" id="Phobius"/>
    </source>
</evidence>
<evidence type="ECO:0000256" key="15">
    <source>
        <dbReference type="ARBA" id="ARBA00023136"/>
    </source>
</evidence>
<dbReference type="PROSITE" id="PS50255">
    <property type="entry name" value="CYTOCHROME_B5_2"/>
    <property type="match status" value="1"/>
</dbReference>
<evidence type="ECO:0000259" key="18">
    <source>
        <dbReference type="PROSITE" id="PS50255"/>
    </source>
</evidence>
<evidence type="ECO:0000256" key="11">
    <source>
        <dbReference type="ARBA" id="ARBA00022989"/>
    </source>
</evidence>
<protein>
    <recommendedName>
        <fullName evidence="3">stearoyl-CoA 9-desaturase</fullName>
        <ecNumber evidence="3">1.14.19.1</ecNumber>
    </recommendedName>
</protein>
<dbReference type="InterPro" id="IPR009160">
    <property type="entry name" value="Acyl-CoA_deSatase_haem/ster-bd"/>
</dbReference>
<dbReference type="GO" id="GO:0006636">
    <property type="term" value="P:unsaturated fatty acid biosynthetic process"/>
    <property type="evidence" value="ECO:0007669"/>
    <property type="project" value="InterPro"/>
</dbReference>
<keyword evidence="9" id="KW-0276">Fatty acid metabolism</keyword>
<sequence length="376" mass="43172">MVYYAFTGLAITAGYHRLWSHRSFNATKPLQYYLAILGAGGFMGSIKWWSQGHRAHHRYTDTDLDPYNARRGLFWSHMGWMMVKLPGKLAFVDMSDLTRNEVVMWQHRNFIPLAMFMAFAVPTIVPWLLWDDPLGGFTYAGLIRLCLLHHATFCVNSLAHYLGEASYDEKHTPRDHYFTALLTGGEGNHNFHHQFPMDYRNAIRWYQYDPTKILIRLFELLGLASHLKVFPDNEIRKGQLTVELKRLRKIQEAVNWPPESEDLPVISWASFVEQSSTRSLVLIAGFIHDVTDFLDDHPGGRKLLLSYTGKDATAAFFGGVYDHSNAAHNLLAMKRVGVLLGGQPNGLDERRVPPSQRLRIVTFDGREEFEHNEKPE</sequence>
<dbReference type="InterPro" id="IPR001522">
    <property type="entry name" value="FADS-1_CS"/>
</dbReference>
<evidence type="ECO:0000256" key="12">
    <source>
        <dbReference type="ARBA" id="ARBA00023002"/>
    </source>
</evidence>
<dbReference type="Gene3D" id="3.10.120.10">
    <property type="entry name" value="Cytochrome b5-like heme/steroid binding domain"/>
    <property type="match status" value="1"/>
</dbReference>
<keyword evidence="14" id="KW-0443">Lipid metabolism</keyword>
<dbReference type="CDD" id="cd03505">
    <property type="entry name" value="Delta9-FADS-like"/>
    <property type="match status" value="1"/>
</dbReference>
<dbReference type="PROSITE" id="PS00191">
    <property type="entry name" value="CYTOCHROME_B5_1"/>
    <property type="match status" value="1"/>
</dbReference>
<dbReference type="GO" id="GO:0005506">
    <property type="term" value="F:iron ion binding"/>
    <property type="evidence" value="ECO:0007669"/>
    <property type="project" value="TreeGrafter"/>
</dbReference>
<dbReference type="InterPro" id="IPR036400">
    <property type="entry name" value="Cyt_B5-like_heme/steroid_sf"/>
</dbReference>
<dbReference type="FunFam" id="3.10.120.10:FF:000004">
    <property type="entry name" value="Acyl-CoA desaturase"/>
    <property type="match status" value="1"/>
</dbReference>
<dbReference type="Proteomes" id="UP000192578">
    <property type="component" value="Unassembled WGS sequence"/>
</dbReference>
<dbReference type="PROSITE" id="PS00476">
    <property type="entry name" value="FATTY_ACID_DESATUR_1"/>
    <property type="match status" value="1"/>
</dbReference>
<feature type="transmembrane region" description="Helical" evidence="17">
    <location>
        <begin position="30"/>
        <end position="49"/>
    </location>
</feature>
<dbReference type="Pfam" id="PF00173">
    <property type="entry name" value="Cyt-b5"/>
    <property type="match status" value="1"/>
</dbReference>
<evidence type="ECO:0000256" key="6">
    <source>
        <dbReference type="ARBA" id="ARBA00022617"/>
    </source>
</evidence>
<evidence type="ECO:0000256" key="8">
    <source>
        <dbReference type="ARBA" id="ARBA00022723"/>
    </source>
</evidence>
<evidence type="ECO:0000313" key="20">
    <source>
        <dbReference type="Proteomes" id="UP000192578"/>
    </source>
</evidence>
<dbReference type="PANTHER" id="PTHR11351:SF31">
    <property type="entry name" value="DESATURASE 1, ISOFORM A-RELATED"/>
    <property type="match status" value="1"/>
</dbReference>
<keyword evidence="13" id="KW-0408">Iron</keyword>
<dbReference type="PIRSF" id="PIRSF000345">
    <property type="entry name" value="OLE1"/>
    <property type="match status" value="1"/>
</dbReference>
<feature type="transmembrane region" description="Helical" evidence="17">
    <location>
        <begin position="110"/>
        <end position="130"/>
    </location>
</feature>
<evidence type="ECO:0000256" key="16">
    <source>
        <dbReference type="ARBA" id="ARBA00023160"/>
    </source>
</evidence>
<evidence type="ECO:0000256" key="14">
    <source>
        <dbReference type="ARBA" id="ARBA00023098"/>
    </source>
</evidence>
<evidence type="ECO:0000313" key="19">
    <source>
        <dbReference type="EMBL" id="OQV24947.1"/>
    </source>
</evidence>
<dbReference type="PRINTS" id="PR00075">
    <property type="entry name" value="FACDDSATRASE"/>
</dbReference>
<keyword evidence="11 17" id="KW-1133">Transmembrane helix</keyword>
<dbReference type="PRINTS" id="PR00363">
    <property type="entry name" value="CYTOCHROMEB5"/>
</dbReference>
<evidence type="ECO:0000256" key="3">
    <source>
        <dbReference type="ARBA" id="ARBA00012620"/>
    </source>
</evidence>
<dbReference type="EC" id="1.14.19.1" evidence="3"/>
<dbReference type="GO" id="GO:0020037">
    <property type="term" value="F:heme binding"/>
    <property type="evidence" value="ECO:0007669"/>
    <property type="project" value="InterPro"/>
</dbReference>
<dbReference type="InterPro" id="IPR005804">
    <property type="entry name" value="FA_desaturase_dom"/>
</dbReference>
<feature type="domain" description="Cytochrome b5 heme-binding" evidence="18">
    <location>
        <begin position="281"/>
        <end position="340"/>
    </location>
</feature>
<evidence type="ECO:0000256" key="2">
    <source>
        <dbReference type="ARBA" id="ARBA00009295"/>
    </source>
</evidence>
<keyword evidence="20" id="KW-1185">Reference proteome</keyword>
<evidence type="ECO:0000256" key="7">
    <source>
        <dbReference type="ARBA" id="ARBA00022692"/>
    </source>
</evidence>
<dbReference type="GO" id="GO:0004768">
    <property type="term" value="F:stearoyl-CoA 9-desaturase activity"/>
    <property type="evidence" value="ECO:0007669"/>
    <property type="project" value="UniProtKB-EC"/>
</dbReference>
<keyword evidence="7 17" id="KW-0812">Transmembrane</keyword>
<keyword evidence="15 17" id="KW-0472">Membrane</keyword>
<reference evidence="20" key="1">
    <citation type="submission" date="2017-01" db="EMBL/GenBank/DDBJ databases">
        <title>Comparative genomics of anhydrobiosis in the tardigrade Hypsibius dujardini.</title>
        <authorList>
            <person name="Yoshida Y."/>
            <person name="Koutsovoulos G."/>
            <person name="Laetsch D."/>
            <person name="Stevens L."/>
            <person name="Kumar S."/>
            <person name="Horikawa D."/>
            <person name="Ishino K."/>
            <person name="Komine S."/>
            <person name="Tomita M."/>
            <person name="Blaxter M."/>
            <person name="Arakawa K."/>
        </authorList>
    </citation>
    <scope>NUCLEOTIDE SEQUENCE [LARGE SCALE GENOMIC DNA]</scope>
    <source>
        <strain evidence="20">Z151</strain>
    </source>
</reference>
<comment type="subcellular location">
    <subcellularLocation>
        <location evidence="1">Membrane</location>
        <topology evidence="1">Multi-pass membrane protein</topology>
    </subcellularLocation>
</comment>
<dbReference type="EMBL" id="MTYJ01000004">
    <property type="protein sequence ID" value="OQV24947.1"/>
    <property type="molecule type" value="Genomic_DNA"/>
</dbReference>
<dbReference type="GO" id="GO:0005789">
    <property type="term" value="C:endoplasmic reticulum membrane"/>
    <property type="evidence" value="ECO:0007669"/>
    <property type="project" value="TreeGrafter"/>
</dbReference>
<comment type="caution">
    <text evidence="19">The sequence shown here is derived from an EMBL/GenBank/DDBJ whole genome shotgun (WGS) entry which is preliminary data.</text>
</comment>
<name>A0A1W0XBR2_HYPEX</name>
<keyword evidence="5" id="KW-0444">Lipid biosynthesis</keyword>
<organism evidence="19 20">
    <name type="scientific">Hypsibius exemplaris</name>
    <name type="common">Freshwater tardigrade</name>
    <dbReference type="NCBI Taxonomy" id="2072580"/>
    <lineage>
        <taxon>Eukaryota</taxon>
        <taxon>Metazoa</taxon>
        <taxon>Ecdysozoa</taxon>
        <taxon>Tardigrada</taxon>
        <taxon>Eutardigrada</taxon>
        <taxon>Parachela</taxon>
        <taxon>Hypsibioidea</taxon>
        <taxon>Hypsibiidae</taxon>
        <taxon>Hypsibius</taxon>
    </lineage>
</organism>
<dbReference type="SUPFAM" id="SSF55856">
    <property type="entry name" value="Cytochrome b5-like heme/steroid binding domain"/>
    <property type="match status" value="1"/>
</dbReference>
<dbReference type="InterPro" id="IPR015876">
    <property type="entry name" value="Acyl-CoA_DS"/>
</dbReference>
<keyword evidence="6" id="KW-0349">Heme</keyword>
<accession>A0A1W0XBR2</accession>
<proteinExistence type="inferred from homology"/>
<dbReference type="PANTHER" id="PTHR11351">
    <property type="entry name" value="ACYL-COA DESATURASE"/>
    <property type="match status" value="1"/>
</dbReference>
<dbReference type="SMART" id="SM01117">
    <property type="entry name" value="Cyt-b5"/>
    <property type="match status" value="1"/>
</dbReference>
<keyword evidence="16" id="KW-0275">Fatty acid biosynthesis</keyword>
<comment type="similarity">
    <text evidence="2">Belongs to the fatty acid desaturase type 1 family.</text>
</comment>
<evidence type="ECO:0000256" key="13">
    <source>
        <dbReference type="ARBA" id="ARBA00023004"/>
    </source>
</evidence>
<evidence type="ECO:0000256" key="10">
    <source>
        <dbReference type="ARBA" id="ARBA00022982"/>
    </source>
</evidence>
<dbReference type="InterPro" id="IPR001199">
    <property type="entry name" value="Cyt_B5-like_heme/steroid-bd"/>
</dbReference>
<evidence type="ECO:0000256" key="9">
    <source>
        <dbReference type="ARBA" id="ARBA00022832"/>
    </source>
</evidence>
<dbReference type="Pfam" id="PF00487">
    <property type="entry name" value="FA_desaturase"/>
    <property type="match status" value="1"/>
</dbReference>
<keyword evidence="12" id="KW-0560">Oxidoreductase</keyword>
<dbReference type="InterPro" id="IPR018506">
    <property type="entry name" value="Cyt_B5_heme-BS"/>
</dbReference>
<keyword evidence="8" id="KW-0479">Metal-binding</keyword>
<gene>
    <name evidence="19" type="ORF">BV898_01157</name>
</gene>
<evidence type="ECO:0000256" key="5">
    <source>
        <dbReference type="ARBA" id="ARBA00022516"/>
    </source>
</evidence>
<evidence type="ECO:0000256" key="1">
    <source>
        <dbReference type="ARBA" id="ARBA00004141"/>
    </source>
</evidence>